<reference evidence="2 3" key="1">
    <citation type="submission" date="2022-11" db="EMBL/GenBank/DDBJ databases">
        <title>Whole genome sequence of Eschrichtius robustus ER-17-0199.</title>
        <authorList>
            <person name="Bruniche-Olsen A."/>
            <person name="Black A.N."/>
            <person name="Fields C.J."/>
            <person name="Walden K."/>
            <person name="Dewoody J.A."/>
        </authorList>
    </citation>
    <scope>NUCLEOTIDE SEQUENCE [LARGE SCALE GENOMIC DNA]</scope>
    <source>
        <strain evidence="2">ER-17-0199</strain>
        <tissue evidence="2">Blubber</tissue>
    </source>
</reference>
<protein>
    <submittedName>
        <fullName evidence="2">Uncharacterized protein</fullName>
    </submittedName>
</protein>
<dbReference type="Proteomes" id="UP001159641">
    <property type="component" value="Unassembled WGS sequence"/>
</dbReference>
<accession>A0AB34GPG4</accession>
<evidence type="ECO:0000256" key="1">
    <source>
        <dbReference type="SAM" id="MobiDB-lite"/>
    </source>
</evidence>
<feature type="region of interest" description="Disordered" evidence="1">
    <location>
        <begin position="48"/>
        <end position="71"/>
    </location>
</feature>
<keyword evidence="3" id="KW-1185">Reference proteome</keyword>
<evidence type="ECO:0000313" key="3">
    <source>
        <dbReference type="Proteomes" id="UP001159641"/>
    </source>
</evidence>
<evidence type="ECO:0000313" key="2">
    <source>
        <dbReference type="EMBL" id="KAJ8780877.1"/>
    </source>
</evidence>
<comment type="caution">
    <text evidence="2">The sequence shown here is derived from an EMBL/GenBank/DDBJ whole genome shotgun (WGS) entry which is preliminary data.</text>
</comment>
<proteinExistence type="predicted"/>
<dbReference type="AlphaFoldDB" id="A0AB34GPG4"/>
<organism evidence="2 3">
    <name type="scientific">Eschrichtius robustus</name>
    <name type="common">California gray whale</name>
    <name type="synonym">Eschrichtius gibbosus</name>
    <dbReference type="NCBI Taxonomy" id="9764"/>
    <lineage>
        <taxon>Eukaryota</taxon>
        <taxon>Metazoa</taxon>
        <taxon>Chordata</taxon>
        <taxon>Craniata</taxon>
        <taxon>Vertebrata</taxon>
        <taxon>Euteleostomi</taxon>
        <taxon>Mammalia</taxon>
        <taxon>Eutheria</taxon>
        <taxon>Laurasiatheria</taxon>
        <taxon>Artiodactyla</taxon>
        <taxon>Whippomorpha</taxon>
        <taxon>Cetacea</taxon>
        <taxon>Mysticeti</taxon>
        <taxon>Eschrichtiidae</taxon>
        <taxon>Eschrichtius</taxon>
    </lineage>
</organism>
<name>A0AB34GPG4_ESCRO</name>
<feature type="compositionally biased region" description="Acidic residues" evidence="1">
    <location>
        <begin position="49"/>
        <end position="65"/>
    </location>
</feature>
<sequence>MLGPHSSIRFSRQGQVLFILDRDLGTSPVLMSSDTANHSASEKFPLEDYYYEDGGDGEDVDDDSDNGAYII</sequence>
<dbReference type="EMBL" id="JAIQCJ010002152">
    <property type="protein sequence ID" value="KAJ8780877.1"/>
    <property type="molecule type" value="Genomic_DNA"/>
</dbReference>
<gene>
    <name evidence="2" type="ORF">J1605_000920</name>
</gene>